<evidence type="ECO:0000313" key="2">
    <source>
        <dbReference type="EMBL" id="KAJ1082708.1"/>
    </source>
</evidence>
<organism evidence="2 3">
    <name type="scientific">Pleurodeles waltl</name>
    <name type="common">Iberian ribbed newt</name>
    <dbReference type="NCBI Taxonomy" id="8319"/>
    <lineage>
        <taxon>Eukaryota</taxon>
        <taxon>Metazoa</taxon>
        <taxon>Chordata</taxon>
        <taxon>Craniata</taxon>
        <taxon>Vertebrata</taxon>
        <taxon>Euteleostomi</taxon>
        <taxon>Amphibia</taxon>
        <taxon>Batrachia</taxon>
        <taxon>Caudata</taxon>
        <taxon>Salamandroidea</taxon>
        <taxon>Salamandridae</taxon>
        <taxon>Pleurodelinae</taxon>
        <taxon>Pleurodeles</taxon>
    </lineage>
</organism>
<name>A0AAV7L2H6_PLEWA</name>
<dbReference type="AlphaFoldDB" id="A0AAV7L2H6"/>
<evidence type="ECO:0000256" key="1">
    <source>
        <dbReference type="SAM" id="MobiDB-lite"/>
    </source>
</evidence>
<feature type="compositionally biased region" description="Basic and acidic residues" evidence="1">
    <location>
        <begin position="99"/>
        <end position="118"/>
    </location>
</feature>
<sequence length="128" mass="14316">MHGARVVNPQLKYPAGTSQISDAVTEEVEPQGSGSHQEETEVQWNISPMSHGNRRLQAEEENGGTTASGDRGTRDKSGKIEIQGEENQRRRRAVRKNPATKEGEDAQRPATFREERGQFRYELLRNGA</sequence>
<protein>
    <submittedName>
        <fullName evidence="2">Uncharacterized protein</fullName>
    </submittedName>
</protein>
<feature type="region of interest" description="Disordered" evidence="1">
    <location>
        <begin position="1"/>
        <end position="118"/>
    </location>
</feature>
<reference evidence="2" key="1">
    <citation type="journal article" date="2022" name="bioRxiv">
        <title>Sequencing and chromosome-scale assembly of the giantPleurodeles waltlgenome.</title>
        <authorList>
            <person name="Brown T."/>
            <person name="Elewa A."/>
            <person name="Iarovenko S."/>
            <person name="Subramanian E."/>
            <person name="Araus A.J."/>
            <person name="Petzold A."/>
            <person name="Susuki M."/>
            <person name="Suzuki K.-i.T."/>
            <person name="Hayashi T."/>
            <person name="Toyoda A."/>
            <person name="Oliveira C."/>
            <person name="Osipova E."/>
            <person name="Leigh N.D."/>
            <person name="Simon A."/>
            <person name="Yun M.H."/>
        </authorList>
    </citation>
    <scope>NUCLEOTIDE SEQUENCE</scope>
    <source>
        <strain evidence="2">20211129_DDA</strain>
        <tissue evidence="2">Liver</tissue>
    </source>
</reference>
<comment type="caution">
    <text evidence="2">The sequence shown here is derived from an EMBL/GenBank/DDBJ whole genome shotgun (WGS) entry which is preliminary data.</text>
</comment>
<proteinExistence type="predicted"/>
<keyword evidence="3" id="KW-1185">Reference proteome</keyword>
<evidence type="ECO:0000313" key="3">
    <source>
        <dbReference type="Proteomes" id="UP001066276"/>
    </source>
</evidence>
<dbReference type="Proteomes" id="UP001066276">
    <property type="component" value="Chromosome 12"/>
</dbReference>
<dbReference type="EMBL" id="JANPWB010000016">
    <property type="protein sequence ID" value="KAJ1082708.1"/>
    <property type="molecule type" value="Genomic_DNA"/>
</dbReference>
<accession>A0AAV7L2H6</accession>
<gene>
    <name evidence="2" type="ORF">NDU88_002873</name>
</gene>